<sequence>MFLTNTENPNIENERVYFSDLSETAQEKALAHTNVDSPAMNNWDVFPLEYLAESKLDMSQDEIDLAGLTGIGAY</sequence>
<name>A0A2A4T929_9DELT</name>
<dbReference type="Proteomes" id="UP000218113">
    <property type="component" value="Unassembled WGS sequence"/>
</dbReference>
<evidence type="ECO:0000313" key="2">
    <source>
        <dbReference type="Proteomes" id="UP000218113"/>
    </source>
</evidence>
<accession>A0A2A4T929</accession>
<reference evidence="2" key="1">
    <citation type="submission" date="2017-08" db="EMBL/GenBank/DDBJ databases">
        <title>A dynamic microbial community with high functional redundancy inhabits the cold, oxic subseafloor aquifer.</title>
        <authorList>
            <person name="Tully B.J."/>
            <person name="Wheat C.G."/>
            <person name="Glazer B.T."/>
            <person name="Huber J.A."/>
        </authorList>
    </citation>
    <scope>NUCLEOTIDE SEQUENCE [LARGE SCALE GENOMIC DNA]</scope>
</reference>
<gene>
    <name evidence="1" type="ORF">COB67_02295</name>
</gene>
<dbReference type="EMBL" id="NVSR01000007">
    <property type="protein sequence ID" value="PCI30136.1"/>
    <property type="molecule type" value="Genomic_DNA"/>
</dbReference>
<comment type="caution">
    <text evidence="1">The sequence shown here is derived from an EMBL/GenBank/DDBJ whole genome shotgun (WGS) entry which is preliminary data.</text>
</comment>
<dbReference type="AlphaFoldDB" id="A0A2A4T929"/>
<evidence type="ECO:0000313" key="1">
    <source>
        <dbReference type="EMBL" id="PCI30136.1"/>
    </source>
</evidence>
<protein>
    <submittedName>
        <fullName evidence="1">Uncharacterized protein</fullName>
    </submittedName>
</protein>
<proteinExistence type="predicted"/>
<organism evidence="1 2">
    <name type="scientific">SAR324 cluster bacterium</name>
    <dbReference type="NCBI Taxonomy" id="2024889"/>
    <lineage>
        <taxon>Bacteria</taxon>
        <taxon>Deltaproteobacteria</taxon>
        <taxon>SAR324 cluster</taxon>
    </lineage>
</organism>